<dbReference type="RefSeq" id="WP_069721862.1">
    <property type="nucleotide sequence ID" value="NZ_MJEL01000054.1"/>
</dbReference>
<evidence type="ECO:0000313" key="1">
    <source>
        <dbReference type="EMBL" id="OEH95576.1"/>
    </source>
</evidence>
<dbReference type="PIRSF" id="PIRSF028301">
    <property type="entry name" value="UCP028301"/>
    <property type="match status" value="1"/>
</dbReference>
<dbReference type="Pfam" id="PF05591">
    <property type="entry name" value="T6SS_VipA"/>
    <property type="match status" value="1"/>
</dbReference>
<dbReference type="AlphaFoldDB" id="A0A3F3IAY5"/>
<proteinExistence type="predicted"/>
<dbReference type="PANTHER" id="PTHR35850">
    <property type="entry name" value="CYTOPLASMIC PROTEIN-RELATED"/>
    <property type="match status" value="1"/>
</dbReference>
<organism evidence="1">
    <name type="scientific">Salmonella enterica</name>
    <name type="common">Salmonella choleraesuis</name>
    <dbReference type="NCBI Taxonomy" id="28901"/>
    <lineage>
        <taxon>Bacteria</taxon>
        <taxon>Pseudomonadati</taxon>
        <taxon>Pseudomonadota</taxon>
        <taxon>Gammaproteobacteria</taxon>
        <taxon>Enterobacterales</taxon>
        <taxon>Enterobacteriaceae</taxon>
        <taxon>Salmonella</taxon>
    </lineage>
</organism>
<gene>
    <name evidence="1" type="ORF">BH006_06905</name>
</gene>
<comment type="caution">
    <text evidence="1">The sequence shown here is derived from an EMBL/GenBank/DDBJ whole genome shotgun (WGS) entry which is preliminary data.</text>
</comment>
<accession>A0A3F3IAY5</accession>
<sequence>MNTQHKLDKVRPPRVHITYDLELGGAVEKKELPMIIGVVGEFSEEETLLKERSFTHINKDNFNAVMSGMHPSLNFQVESQLPELEGMLDVTLNFSELDDFSPDRLVHQIPVLEKLLRIREKLSDVKGRALGNDRLREHLDELLRGDAVSTVSGDDI</sequence>
<reference evidence="1" key="1">
    <citation type="submission" date="2016-09" db="EMBL/GenBank/DDBJ databases">
        <title>Whole Genome Sequencing of Salmonella enterica subsp. enterica serovar Nottingham.</title>
        <authorList>
            <person name="Zheng J."/>
            <person name="Wang H."/>
        </authorList>
    </citation>
    <scope>NUCLEOTIDE SEQUENCE [LARGE SCALE GENOMIC DNA]</scope>
    <source>
        <strain evidence="1">CFSAN055411</strain>
    </source>
</reference>
<name>A0A3F3IAY5_SALER</name>
<dbReference type="EMBL" id="MJEL01000054">
    <property type="protein sequence ID" value="OEH95576.1"/>
    <property type="molecule type" value="Genomic_DNA"/>
</dbReference>
<dbReference type="Proteomes" id="UP000852880">
    <property type="component" value="Unassembled WGS sequence"/>
</dbReference>
<dbReference type="NCBIfam" id="TIGR03358">
    <property type="entry name" value="VI_chp_5"/>
    <property type="match status" value="1"/>
</dbReference>
<dbReference type="InterPro" id="IPR008312">
    <property type="entry name" value="T6SS_TssB1"/>
</dbReference>
<dbReference type="PANTHER" id="PTHR35850:SF1">
    <property type="entry name" value="TYPE VI SECRETION SYSTEM SHEATH PROTEIN TSSB1"/>
    <property type="match status" value="1"/>
</dbReference>
<protein>
    <submittedName>
        <fullName evidence="1">Type VI secretion system-associated protein</fullName>
    </submittedName>
</protein>